<protein>
    <submittedName>
        <fullName evidence="5">Ribosomal protein L6, alpha-beta domain</fullName>
    </submittedName>
</protein>
<feature type="domain" description="Large ribosomal subunit protein uL6 alpha-beta" evidence="4">
    <location>
        <begin position="12"/>
        <end position="88"/>
    </location>
</feature>
<name>A0A0V0QTV5_PSEPJ</name>
<dbReference type="FunFam" id="3.90.930.12:FF:000004">
    <property type="entry name" value="60S ribosomal protein L9"/>
    <property type="match status" value="1"/>
</dbReference>
<dbReference type="GO" id="GO:0002181">
    <property type="term" value="P:cytoplasmic translation"/>
    <property type="evidence" value="ECO:0007669"/>
    <property type="project" value="TreeGrafter"/>
</dbReference>
<dbReference type="Proteomes" id="UP000054937">
    <property type="component" value="Unassembled WGS sequence"/>
</dbReference>
<sequence>MKYVLTEGKVDVPAKVSVKVNSRNVEVTGPLGTVKKTFKHVSCDIFKQKAKKGDQVKIQMWLANRKQKASVNSVTSEIENMITGVTKGYKYKMRYAFAHFPIQALVTDGGNAVEIKNFLGEKIIRRIEMLPGVKVSRNDAEKDALTLEGVDITNVSLTCARINQSCLVKNKDIRMFLDGCYVSEKRLAMVEDDE</sequence>
<evidence type="ECO:0000313" key="6">
    <source>
        <dbReference type="Proteomes" id="UP000054937"/>
    </source>
</evidence>
<keyword evidence="6" id="KW-1185">Reference proteome</keyword>
<accession>A0A0V0QTV5</accession>
<dbReference type="SUPFAM" id="SSF56053">
    <property type="entry name" value="Ribosomal protein L6"/>
    <property type="match status" value="2"/>
</dbReference>
<feature type="domain" description="Large ribosomal subunit protein uL6 alpha-beta" evidence="4">
    <location>
        <begin position="111"/>
        <end position="179"/>
    </location>
</feature>
<evidence type="ECO:0000313" key="5">
    <source>
        <dbReference type="EMBL" id="KRX05597.1"/>
    </source>
</evidence>
<dbReference type="InterPro" id="IPR020040">
    <property type="entry name" value="Ribosomal_uL6_a/b-dom"/>
</dbReference>
<keyword evidence="3" id="KW-0687">Ribonucleoprotein</keyword>
<dbReference type="EMBL" id="LDAU01000106">
    <property type="protein sequence ID" value="KRX05597.1"/>
    <property type="molecule type" value="Genomic_DNA"/>
</dbReference>
<keyword evidence="2 5" id="KW-0689">Ribosomal protein</keyword>
<dbReference type="InterPro" id="IPR000702">
    <property type="entry name" value="Ribosomal_uL6-like"/>
</dbReference>
<evidence type="ECO:0000259" key="4">
    <source>
        <dbReference type="Pfam" id="PF00347"/>
    </source>
</evidence>
<dbReference type="GO" id="GO:0019843">
    <property type="term" value="F:rRNA binding"/>
    <property type="evidence" value="ECO:0007669"/>
    <property type="project" value="InterPro"/>
</dbReference>
<evidence type="ECO:0000256" key="1">
    <source>
        <dbReference type="ARBA" id="ARBA00009356"/>
    </source>
</evidence>
<dbReference type="Gene3D" id="3.90.930.12">
    <property type="entry name" value="Ribosomal protein L6, alpha-beta domain"/>
    <property type="match status" value="2"/>
</dbReference>
<evidence type="ECO:0000256" key="3">
    <source>
        <dbReference type="ARBA" id="ARBA00023274"/>
    </source>
</evidence>
<gene>
    <name evidence="5" type="ORF">PPERSA_12775</name>
</gene>
<dbReference type="FunCoup" id="A0A0V0QTV5">
    <property type="interactions" value="326"/>
</dbReference>
<comment type="similarity">
    <text evidence="1">Belongs to the universal ribosomal protein uL6 family.</text>
</comment>
<dbReference type="OMA" id="YAHFPMK"/>
<reference evidence="5 6" key="1">
    <citation type="journal article" date="2015" name="Sci. Rep.">
        <title>Genome of the facultative scuticociliatosis pathogen Pseudocohnilembus persalinus provides insight into its virulence through horizontal gene transfer.</title>
        <authorList>
            <person name="Xiong J."/>
            <person name="Wang G."/>
            <person name="Cheng J."/>
            <person name="Tian M."/>
            <person name="Pan X."/>
            <person name="Warren A."/>
            <person name="Jiang C."/>
            <person name="Yuan D."/>
            <person name="Miao W."/>
        </authorList>
    </citation>
    <scope>NUCLEOTIDE SEQUENCE [LARGE SCALE GENOMIC DNA]</scope>
    <source>
        <strain evidence="5">36N120E</strain>
    </source>
</reference>
<evidence type="ECO:0000256" key="2">
    <source>
        <dbReference type="ARBA" id="ARBA00022980"/>
    </source>
</evidence>
<dbReference type="AlphaFoldDB" id="A0A0V0QTV5"/>
<proteinExistence type="inferred from homology"/>
<organism evidence="5 6">
    <name type="scientific">Pseudocohnilembus persalinus</name>
    <name type="common">Ciliate</name>
    <dbReference type="NCBI Taxonomy" id="266149"/>
    <lineage>
        <taxon>Eukaryota</taxon>
        <taxon>Sar</taxon>
        <taxon>Alveolata</taxon>
        <taxon>Ciliophora</taxon>
        <taxon>Intramacronucleata</taxon>
        <taxon>Oligohymenophorea</taxon>
        <taxon>Scuticociliatia</taxon>
        <taxon>Philasterida</taxon>
        <taxon>Pseudocohnilembidae</taxon>
        <taxon>Pseudocohnilembus</taxon>
    </lineage>
</organism>
<dbReference type="FunFam" id="3.90.930.12:FF:000003">
    <property type="entry name" value="60S ribosomal protein L9"/>
    <property type="match status" value="1"/>
</dbReference>
<dbReference type="PANTHER" id="PTHR11655:SF16">
    <property type="entry name" value="60S RIBOSOMAL PROTEIN L9"/>
    <property type="match status" value="1"/>
</dbReference>
<dbReference type="InterPro" id="IPR036789">
    <property type="entry name" value="Ribosomal_uL6-like_a/b-dom_sf"/>
</dbReference>
<dbReference type="OrthoDB" id="291967at2759"/>
<dbReference type="InParanoid" id="A0A0V0QTV5"/>
<dbReference type="GO" id="GO:0022625">
    <property type="term" value="C:cytosolic large ribosomal subunit"/>
    <property type="evidence" value="ECO:0007669"/>
    <property type="project" value="TreeGrafter"/>
</dbReference>
<comment type="caution">
    <text evidence="5">The sequence shown here is derived from an EMBL/GenBank/DDBJ whole genome shotgun (WGS) entry which is preliminary data.</text>
</comment>
<dbReference type="Pfam" id="PF00347">
    <property type="entry name" value="Ribosomal_L6"/>
    <property type="match status" value="2"/>
</dbReference>
<dbReference type="GO" id="GO:0003735">
    <property type="term" value="F:structural constituent of ribosome"/>
    <property type="evidence" value="ECO:0007669"/>
    <property type="project" value="InterPro"/>
</dbReference>
<dbReference type="PIRSF" id="PIRSF002162">
    <property type="entry name" value="Ribosomal_L6"/>
    <property type="match status" value="1"/>
</dbReference>
<dbReference type="PANTHER" id="PTHR11655">
    <property type="entry name" value="60S/50S RIBOSOMAL PROTEIN L6/L9"/>
    <property type="match status" value="1"/>
</dbReference>